<evidence type="ECO:0000259" key="8">
    <source>
        <dbReference type="PROSITE" id="PS50928"/>
    </source>
</evidence>
<feature type="transmembrane region" description="Helical" evidence="7">
    <location>
        <begin position="228"/>
        <end position="254"/>
    </location>
</feature>
<protein>
    <submittedName>
        <fullName evidence="9">ABC transporter permease</fullName>
    </submittedName>
</protein>
<dbReference type="PANTHER" id="PTHR43163">
    <property type="entry name" value="DIPEPTIDE TRANSPORT SYSTEM PERMEASE PROTEIN DPPB-RELATED"/>
    <property type="match status" value="1"/>
</dbReference>
<evidence type="ECO:0000256" key="5">
    <source>
        <dbReference type="ARBA" id="ARBA00022989"/>
    </source>
</evidence>
<dbReference type="AlphaFoldDB" id="A0A537LLG2"/>
<reference evidence="9 10" key="1">
    <citation type="journal article" date="2019" name="Nat. Microbiol.">
        <title>Mediterranean grassland soil C-N compound turnover is dependent on rainfall and depth, and is mediated by genomically divergent microorganisms.</title>
        <authorList>
            <person name="Diamond S."/>
            <person name="Andeer P.F."/>
            <person name="Li Z."/>
            <person name="Crits-Christoph A."/>
            <person name="Burstein D."/>
            <person name="Anantharaman K."/>
            <person name="Lane K.R."/>
            <person name="Thomas B.C."/>
            <person name="Pan C."/>
            <person name="Northen T.R."/>
            <person name="Banfield J.F."/>
        </authorList>
    </citation>
    <scope>NUCLEOTIDE SEQUENCE [LARGE SCALE GENOMIC DNA]</scope>
    <source>
        <strain evidence="9">NP_1</strain>
    </source>
</reference>
<evidence type="ECO:0000256" key="4">
    <source>
        <dbReference type="ARBA" id="ARBA00022692"/>
    </source>
</evidence>
<keyword evidence="2 7" id="KW-0813">Transport</keyword>
<feature type="domain" description="ABC transmembrane type-1" evidence="8">
    <location>
        <begin position="96"/>
        <end position="293"/>
    </location>
</feature>
<feature type="transmembrane region" description="Helical" evidence="7">
    <location>
        <begin position="174"/>
        <end position="193"/>
    </location>
</feature>
<dbReference type="PROSITE" id="PS50928">
    <property type="entry name" value="ABC_TM1"/>
    <property type="match status" value="1"/>
</dbReference>
<dbReference type="SUPFAM" id="SSF161098">
    <property type="entry name" value="MetI-like"/>
    <property type="match status" value="1"/>
</dbReference>
<comment type="subcellular location">
    <subcellularLocation>
        <location evidence="1 7">Cell membrane</location>
        <topology evidence="1 7">Multi-pass membrane protein</topology>
    </subcellularLocation>
</comment>
<evidence type="ECO:0000256" key="6">
    <source>
        <dbReference type="ARBA" id="ARBA00023136"/>
    </source>
</evidence>
<dbReference type="PANTHER" id="PTHR43163:SF6">
    <property type="entry name" value="DIPEPTIDE TRANSPORT SYSTEM PERMEASE PROTEIN DPPB-RELATED"/>
    <property type="match status" value="1"/>
</dbReference>
<dbReference type="Gene3D" id="1.10.3720.10">
    <property type="entry name" value="MetI-like"/>
    <property type="match status" value="1"/>
</dbReference>
<keyword evidence="6 7" id="KW-0472">Membrane</keyword>
<comment type="caution">
    <text evidence="9">The sequence shown here is derived from an EMBL/GenBank/DDBJ whole genome shotgun (WGS) entry which is preliminary data.</text>
</comment>
<dbReference type="InterPro" id="IPR000515">
    <property type="entry name" value="MetI-like"/>
</dbReference>
<accession>A0A537LLG2</accession>
<feature type="transmembrane region" description="Helical" evidence="7">
    <location>
        <begin position="274"/>
        <end position="300"/>
    </location>
</feature>
<dbReference type="Pfam" id="PF00528">
    <property type="entry name" value="BPD_transp_1"/>
    <property type="match status" value="1"/>
</dbReference>
<feature type="transmembrane region" description="Helical" evidence="7">
    <location>
        <begin position="135"/>
        <end position="162"/>
    </location>
</feature>
<name>A0A537LLG2_9BACT</name>
<feature type="transmembrane region" description="Helical" evidence="7">
    <location>
        <begin position="102"/>
        <end position="123"/>
    </location>
</feature>
<evidence type="ECO:0000256" key="7">
    <source>
        <dbReference type="RuleBase" id="RU363032"/>
    </source>
</evidence>
<keyword evidence="4 7" id="KW-0812">Transmembrane</keyword>
<keyword evidence="3" id="KW-1003">Cell membrane</keyword>
<dbReference type="CDD" id="cd06261">
    <property type="entry name" value="TM_PBP2"/>
    <property type="match status" value="1"/>
</dbReference>
<dbReference type="GO" id="GO:0005886">
    <property type="term" value="C:plasma membrane"/>
    <property type="evidence" value="ECO:0007669"/>
    <property type="project" value="UniProtKB-SubCell"/>
</dbReference>
<dbReference type="InterPro" id="IPR045621">
    <property type="entry name" value="BPD_transp_1_N"/>
</dbReference>
<dbReference type="InterPro" id="IPR035906">
    <property type="entry name" value="MetI-like_sf"/>
</dbReference>
<dbReference type="Pfam" id="PF19300">
    <property type="entry name" value="BPD_transp_1_N"/>
    <property type="match status" value="1"/>
</dbReference>
<comment type="similarity">
    <text evidence="7">Belongs to the binding-protein-dependent transport system permease family.</text>
</comment>
<evidence type="ECO:0000256" key="2">
    <source>
        <dbReference type="ARBA" id="ARBA00022448"/>
    </source>
</evidence>
<evidence type="ECO:0000256" key="1">
    <source>
        <dbReference type="ARBA" id="ARBA00004651"/>
    </source>
</evidence>
<dbReference type="GO" id="GO:0055085">
    <property type="term" value="P:transmembrane transport"/>
    <property type="evidence" value="ECO:0007669"/>
    <property type="project" value="InterPro"/>
</dbReference>
<gene>
    <name evidence="9" type="ORF">E6G98_11185</name>
</gene>
<feature type="transmembrane region" description="Helical" evidence="7">
    <location>
        <begin position="9"/>
        <end position="30"/>
    </location>
</feature>
<evidence type="ECO:0000313" key="9">
    <source>
        <dbReference type="EMBL" id="TMJ08841.1"/>
    </source>
</evidence>
<dbReference type="EMBL" id="VBAI01000177">
    <property type="protein sequence ID" value="TMJ08841.1"/>
    <property type="molecule type" value="Genomic_DNA"/>
</dbReference>
<evidence type="ECO:0000256" key="3">
    <source>
        <dbReference type="ARBA" id="ARBA00022475"/>
    </source>
</evidence>
<proteinExistence type="inferred from homology"/>
<sequence length="307" mass="32932">MLQYLVKRAILAVPTMLAVSGLVFLVLYLVPGDPAAIFIGDRPATPERLAQIRHVMGLDRPLLSQYADYLRKLGRGDLGRSIHTNASVHSELLSRVGSSAELAAAAFAVATALGLGLGLVSALRRGTWVDAGAMLVALGGVSMPIFWLASMLIFVFSLKLGWFPATGFGGWNRLVLPSLALGFISSATLARLVRSSVLDILGQPYVTTARSKGLREPAVIRRHVMRNALVSIITVMGLQFGTLLSGAVITETVFARPGVGKLLVDAILNKDIPLVQGAVLFVAVVYIVVNLLVDISYAYLDPRIRYQ</sequence>
<organism evidence="9 10">
    <name type="scientific">Candidatus Segetimicrobium genomatis</name>
    <dbReference type="NCBI Taxonomy" id="2569760"/>
    <lineage>
        <taxon>Bacteria</taxon>
        <taxon>Bacillati</taxon>
        <taxon>Candidatus Sysuimicrobiota</taxon>
        <taxon>Candidatus Sysuimicrobiia</taxon>
        <taxon>Candidatus Sysuimicrobiales</taxon>
        <taxon>Candidatus Segetimicrobiaceae</taxon>
        <taxon>Candidatus Segetimicrobium</taxon>
    </lineage>
</organism>
<keyword evidence="5 7" id="KW-1133">Transmembrane helix</keyword>
<evidence type="ECO:0000313" key="10">
    <source>
        <dbReference type="Proteomes" id="UP000315217"/>
    </source>
</evidence>
<dbReference type="Proteomes" id="UP000315217">
    <property type="component" value="Unassembled WGS sequence"/>
</dbReference>